<comment type="caution">
    <text evidence="1">The sequence shown here is derived from an EMBL/GenBank/DDBJ whole genome shotgun (WGS) entry which is preliminary data.</text>
</comment>
<keyword evidence="2" id="KW-1185">Reference proteome</keyword>
<name>A0A8S4SJX0_9NEOP</name>
<accession>A0A8S4SJX0</accession>
<evidence type="ECO:0000313" key="2">
    <source>
        <dbReference type="Proteomes" id="UP000838756"/>
    </source>
</evidence>
<gene>
    <name evidence="1" type="primary">jg23816</name>
    <name evidence="1" type="ORF">PAEG_LOCUS25987</name>
</gene>
<sequence>MLSKALGKSANCGSPRILKRDPCPVVELGKMEGGRAFQILAERIRNEDAKRFVRDHVGMQILTVPIISTH</sequence>
<protein>
    <submittedName>
        <fullName evidence="1">Jg23816 protein</fullName>
    </submittedName>
</protein>
<organism evidence="1 2">
    <name type="scientific">Pararge aegeria aegeria</name>
    <dbReference type="NCBI Taxonomy" id="348720"/>
    <lineage>
        <taxon>Eukaryota</taxon>
        <taxon>Metazoa</taxon>
        <taxon>Ecdysozoa</taxon>
        <taxon>Arthropoda</taxon>
        <taxon>Hexapoda</taxon>
        <taxon>Insecta</taxon>
        <taxon>Pterygota</taxon>
        <taxon>Neoptera</taxon>
        <taxon>Endopterygota</taxon>
        <taxon>Lepidoptera</taxon>
        <taxon>Glossata</taxon>
        <taxon>Ditrysia</taxon>
        <taxon>Papilionoidea</taxon>
        <taxon>Nymphalidae</taxon>
        <taxon>Satyrinae</taxon>
        <taxon>Satyrini</taxon>
        <taxon>Parargina</taxon>
        <taxon>Pararge</taxon>
    </lineage>
</organism>
<dbReference type="EMBL" id="CAKXAJ010026354">
    <property type="protein sequence ID" value="CAH2267437.1"/>
    <property type="molecule type" value="Genomic_DNA"/>
</dbReference>
<dbReference type="Proteomes" id="UP000838756">
    <property type="component" value="Unassembled WGS sequence"/>
</dbReference>
<evidence type="ECO:0000313" key="1">
    <source>
        <dbReference type="EMBL" id="CAH2267437.1"/>
    </source>
</evidence>
<reference evidence="1" key="1">
    <citation type="submission" date="2022-03" db="EMBL/GenBank/DDBJ databases">
        <authorList>
            <person name="Lindestad O."/>
        </authorList>
    </citation>
    <scope>NUCLEOTIDE SEQUENCE</scope>
</reference>
<proteinExistence type="predicted"/>
<dbReference type="AlphaFoldDB" id="A0A8S4SJX0"/>